<evidence type="ECO:0000256" key="10">
    <source>
        <dbReference type="SAM" id="Phobius"/>
    </source>
</evidence>
<evidence type="ECO:0000256" key="6">
    <source>
        <dbReference type="ARBA" id="ARBA00022958"/>
    </source>
</evidence>
<proteinExistence type="predicted"/>
<dbReference type="AlphaFoldDB" id="A0A1X6ZGZ4"/>
<dbReference type="InterPro" id="IPR003445">
    <property type="entry name" value="Cat_transpt"/>
</dbReference>
<feature type="transmembrane region" description="Helical" evidence="10">
    <location>
        <begin position="341"/>
        <end position="361"/>
    </location>
</feature>
<feature type="transmembrane region" description="Helical" evidence="10">
    <location>
        <begin position="117"/>
        <end position="142"/>
    </location>
</feature>
<dbReference type="OrthoDB" id="9810952at2"/>
<dbReference type="Pfam" id="PF02386">
    <property type="entry name" value="TrkH"/>
    <property type="match status" value="1"/>
</dbReference>
<gene>
    <name evidence="11" type="primary">ktrB</name>
    <name evidence="11" type="ORF">PSM7751_02497</name>
</gene>
<dbReference type="InterPro" id="IPR004772">
    <property type="entry name" value="TrkH"/>
</dbReference>
<feature type="transmembrane region" description="Helical" evidence="10">
    <location>
        <begin position="217"/>
        <end position="238"/>
    </location>
</feature>
<dbReference type="GO" id="GO:0015379">
    <property type="term" value="F:potassium:chloride symporter activity"/>
    <property type="evidence" value="ECO:0007669"/>
    <property type="project" value="InterPro"/>
</dbReference>
<keyword evidence="3" id="KW-1003">Cell membrane</keyword>
<feature type="transmembrane region" description="Helical" evidence="10">
    <location>
        <begin position="397"/>
        <end position="418"/>
    </location>
</feature>
<sequence length="435" mass="46095">MQLPPPALLAGLYAVLIVLGGALLMLPAATALPITWSDAIFTAASAVTVTGLVISDTGSQFTLIGQGIIMLLIQLGGLGLMTFAVLLLSMLGLPVTISQRIFLREDLNQTSISDLLVLVRGILKTVLACELLGVTLLSGVFVPEFGWAEGLWQALFHTVSAFNNAGFALFPDSLSRYVGNPIVNLTIPALFIFGGLGFIVVTEAYGKRSWRAFSLHTKLMVVGTLALIVWSVLTFAVLEWTNPATLGGLASTGDRLWASWFQGVTTRTAGFNTVDIGGIHDSTSMMFMSLMVIGGGSTSTAGGIKVTTFIVLLLATVAFFRRSQQLHVFGRSIGAEEVMKVLALTMVSLMTVLVAIFLVTLSHDGNFIDLAFEVTSAFGTVGLSRGTTGELDGFGRAVIIAVMFVGRVGPLTLGFFLATRSKPRVGYPASKVYLG</sequence>
<keyword evidence="9 10" id="KW-0472">Membrane</keyword>
<feature type="transmembrane region" description="Helical" evidence="10">
    <location>
        <begin position="287"/>
        <end position="320"/>
    </location>
</feature>
<feature type="transmembrane region" description="Helical" evidence="10">
    <location>
        <begin position="67"/>
        <end position="97"/>
    </location>
</feature>
<reference evidence="11 12" key="1">
    <citation type="submission" date="2017-03" db="EMBL/GenBank/DDBJ databases">
        <authorList>
            <person name="Afonso C.L."/>
            <person name="Miller P.J."/>
            <person name="Scott M.A."/>
            <person name="Spackman E."/>
            <person name="Goraichik I."/>
            <person name="Dimitrov K.M."/>
            <person name="Suarez D.L."/>
            <person name="Swayne D.E."/>
        </authorList>
    </citation>
    <scope>NUCLEOTIDE SEQUENCE [LARGE SCALE GENOMIC DNA]</scope>
    <source>
        <strain evidence="11 12">CECT 7751</strain>
    </source>
</reference>
<evidence type="ECO:0000313" key="12">
    <source>
        <dbReference type="Proteomes" id="UP000193963"/>
    </source>
</evidence>
<feature type="transmembrane region" description="Helical" evidence="10">
    <location>
        <begin position="7"/>
        <end position="28"/>
    </location>
</feature>
<evidence type="ECO:0000256" key="7">
    <source>
        <dbReference type="ARBA" id="ARBA00022989"/>
    </source>
</evidence>
<dbReference type="PANTHER" id="PTHR32024:SF1">
    <property type="entry name" value="KTR SYSTEM POTASSIUM UPTAKE PROTEIN B"/>
    <property type="match status" value="1"/>
</dbReference>
<keyword evidence="12" id="KW-1185">Reference proteome</keyword>
<evidence type="ECO:0000256" key="5">
    <source>
        <dbReference type="ARBA" id="ARBA00022692"/>
    </source>
</evidence>
<keyword evidence="7 10" id="KW-1133">Transmembrane helix</keyword>
<evidence type="ECO:0000256" key="3">
    <source>
        <dbReference type="ARBA" id="ARBA00022475"/>
    </source>
</evidence>
<comment type="subcellular location">
    <subcellularLocation>
        <location evidence="1">Cell membrane</location>
        <topology evidence="1">Multi-pass membrane protein</topology>
    </subcellularLocation>
</comment>
<dbReference type="GO" id="GO:0005886">
    <property type="term" value="C:plasma membrane"/>
    <property type="evidence" value="ECO:0007669"/>
    <property type="project" value="UniProtKB-SubCell"/>
</dbReference>
<feature type="transmembrane region" description="Helical" evidence="10">
    <location>
        <begin position="182"/>
        <end position="205"/>
    </location>
</feature>
<dbReference type="PANTHER" id="PTHR32024">
    <property type="entry name" value="TRK SYSTEM POTASSIUM UPTAKE PROTEIN TRKG-RELATED"/>
    <property type="match status" value="1"/>
</dbReference>
<keyword evidence="4" id="KW-0633">Potassium transport</keyword>
<protein>
    <submittedName>
        <fullName evidence="11">Ktr system potassium uptake protein B</fullName>
    </submittedName>
</protein>
<evidence type="ECO:0000256" key="4">
    <source>
        <dbReference type="ARBA" id="ARBA00022538"/>
    </source>
</evidence>
<feature type="transmembrane region" description="Helical" evidence="10">
    <location>
        <begin position="34"/>
        <end position="55"/>
    </location>
</feature>
<keyword evidence="2" id="KW-0813">Transport</keyword>
<evidence type="ECO:0000256" key="9">
    <source>
        <dbReference type="ARBA" id="ARBA00023136"/>
    </source>
</evidence>
<dbReference type="NCBIfam" id="TIGR00933">
    <property type="entry name" value="2a38"/>
    <property type="match status" value="1"/>
</dbReference>
<dbReference type="RefSeq" id="WP_085888528.1">
    <property type="nucleotide sequence ID" value="NZ_FWFN01000004.1"/>
</dbReference>
<keyword evidence="5 10" id="KW-0812">Transmembrane</keyword>
<accession>A0A1X6ZGZ4</accession>
<keyword evidence="8" id="KW-0406">Ion transport</keyword>
<evidence type="ECO:0000256" key="8">
    <source>
        <dbReference type="ARBA" id="ARBA00023065"/>
    </source>
</evidence>
<evidence type="ECO:0000313" key="11">
    <source>
        <dbReference type="EMBL" id="SLN50827.1"/>
    </source>
</evidence>
<dbReference type="EMBL" id="FWFN01000004">
    <property type="protein sequence ID" value="SLN50827.1"/>
    <property type="molecule type" value="Genomic_DNA"/>
</dbReference>
<evidence type="ECO:0000256" key="1">
    <source>
        <dbReference type="ARBA" id="ARBA00004651"/>
    </source>
</evidence>
<keyword evidence="6" id="KW-0630">Potassium</keyword>
<dbReference type="Proteomes" id="UP000193963">
    <property type="component" value="Unassembled WGS sequence"/>
</dbReference>
<organism evidence="11 12">
    <name type="scientific">Pseudooceanicola marinus</name>
    <dbReference type="NCBI Taxonomy" id="396013"/>
    <lineage>
        <taxon>Bacteria</taxon>
        <taxon>Pseudomonadati</taxon>
        <taxon>Pseudomonadota</taxon>
        <taxon>Alphaproteobacteria</taxon>
        <taxon>Rhodobacterales</taxon>
        <taxon>Paracoccaceae</taxon>
        <taxon>Pseudooceanicola</taxon>
    </lineage>
</organism>
<evidence type="ECO:0000256" key="2">
    <source>
        <dbReference type="ARBA" id="ARBA00022448"/>
    </source>
</evidence>
<name>A0A1X6ZGZ4_9RHOB</name>